<dbReference type="GO" id="GO:0030154">
    <property type="term" value="P:cell differentiation"/>
    <property type="evidence" value="ECO:0007669"/>
    <property type="project" value="TreeGrafter"/>
</dbReference>
<comment type="similarity">
    <text evidence="2 5">Belongs to the ETS family.</text>
</comment>
<evidence type="ECO:0000256" key="3">
    <source>
        <dbReference type="ARBA" id="ARBA00023125"/>
    </source>
</evidence>
<dbReference type="InterPro" id="IPR013761">
    <property type="entry name" value="SAM/pointed_sf"/>
</dbReference>
<dbReference type="InterPro" id="IPR036390">
    <property type="entry name" value="WH_DNA-bd_sf"/>
</dbReference>
<dbReference type="Ensembl" id="ENSPKIT00000041716.1">
    <property type="protein sequence ID" value="ENSPKIP00000017208.1"/>
    <property type="gene ID" value="ENSPKIG00000003229.1"/>
</dbReference>
<keyword evidence="4 5" id="KW-0539">Nucleus</keyword>
<organism evidence="8 9">
    <name type="scientific">Paramormyrops kingsleyae</name>
    <dbReference type="NCBI Taxonomy" id="1676925"/>
    <lineage>
        <taxon>Eukaryota</taxon>
        <taxon>Metazoa</taxon>
        <taxon>Chordata</taxon>
        <taxon>Craniata</taxon>
        <taxon>Vertebrata</taxon>
        <taxon>Euteleostomi</taxon>
        <taxon>Actinopterygii</taxon>
        <taxon>Neopterygii</taxon>
        <taxon>Teleostei</taxon>
        <taxon>Osteoglossocephala</taxon>
        <taxon>Osteoglossomorpha</taxon>
        <taxon>Osteoglossiformes</taxon>
        <taxon>Mormyridae</taxon>
        <taxon>Paramormyrops</taxon>
    </lineage>
</organism>
<proteinExistence type="inferred from homology"/>
<dbReference type="SMART" id="SM00251">
    <property type="entry name" value="SAM_PNT"/>
    <property type="match status" value="1"/>
</dbReference>
<dbReference type="InterPro" id="IPR046328">
    <property type="entry name" value="ETS_fam"/>
</dbReference>
<dbReference type="InterPro" id="IPR000418">
    <property type="entry name" value="Ets_dom"/>
</dbReference>
<reference evidence="8" key="2">
    <citation type="submission" date="2025-09" db="UniProtKB">
        <authorList>
            <consortium name="Ensembl"/>
        </authorList>
    </citation>
    <scope>IDENTIFICATION</scope>
</reference>
<dbReference type="PRINTS" id="PR00454">
    <property type="entry name" value="ETSDOMAIN"/>
</dbReference>
<dbReference type="Pfam" id="PF02198">
    <property type="entry name" value="SAM_PNT"/>
    <property type="match status" value="1"/>
</dbReference>
<reference evidence="8" key="1">
    <citation type="submission" date="2025-08" db="UniProtKB">
        <authorList>
            <consortium name="Ensembl"/>
        </authorList>
    </citation>
    <scope>IDENTIFICATION</scope>
</reference>
<dbReference type="PANTHER" id="PTHR11849">
    <property type="entry name" value="ETS"/>
    <property type="match status" value="1"/>
</dbReference>
<dbReference type="GeneTree" id="ENSGT00940000157549"/>
<dbReference type="STRING" id="1676925.ENSPKIP00000017208"/>
<dbReference type="PROSITE" id="PS00346">
    <property type="entry name" value="ETS_DOMAIN_2"/>
    <property type="match status" value="1"/>
</dbReference>
<dbReference type="AlphaFoldDB" id="A0A3B3RFU3"/>
<evidence type="ECO:0000259" key="7">
    <source>
        <dbReference type="PROSITE" id="PS51433"/>
    </source>
</evidence>
<feature type="domain" description="PNT" evidence="7">
    <location>
        <begin position="1"/>
        <end position="83"/>
    </location>
</feature>
<dbReference type="InterPro" id="IPR036388">
    <property type="entry name" value="WH-like_DNA-bd_sf"/>
</dbReference>
<dbReference type="PROSITE" id="PS50061">
    <property type="entry name" value="ETS_DOMAIN_3"/>
    <property type="match status" value="1"/>
</dbReference>
<evidence type="ECO:0000313" key="9">
    <source>
        <dbReference type="Proteomes" id="UP000261540"/>
    </source>
</evidence>
<evidence type="ECO:0000256" key="2">
    <source>
        <dbReference type="ARBA" id="ARBA00005562"/>
    </source>
</evidence>
<dbReference type="PROSITE" id="PS51433">
    <property type="entry name" value="PNT"/>
    <property type="match status" value="1"/>
</dbReference>
<evidence type="ECO:0000256" key="5">
    <source>
        <dbReference type="RuleBase" id="RU004019"/>
    </source>
</evidence>
<accession>A0A3B3RFU3</accession>
<keyword evidence="9" id="KW-1185">Reference proteome</keyword>
<dbReference type="Pfam" id="PF00178">
    <property type="entry name" value="Ets"/>
    <property type="match status" value="1"/>
</dbReference>
<name>A0A3B3RFU3_9TELE</name>
<keyword evidence="3 5" id="KW-0238">DNA-binding</keyword>
<protein>
    <submittedName>
        <fullName evidence="8">SAM pointed domain containing ETS transcription factor</fullName>
    </submittedName>
</protein>
<dbReference type="Gene3D" id="1.10.10.10">
    <property type="entry name" value="Winged helix-like DNA-binding domain superfamily/Winged helix DNA-binding domain"/>
    <property type="match status" value="1"/>
</dbReference>
<comment type="subcellular location">
    <subcellularLocation>
        <location evidence="1 5">Nucleus</location>
    </subcellularLocation>
</comment>
<dbReference type="InterPro" id="IPR003118">
    <property type="entry name" value="Pointed_dom"/>
</dbReference>
<evidence type="ECO:0000256" key="1">
    <source>
        <dbReference type="ARBA" id="ARBA00004123"/>
    </source>
</evidence>
<sequence>MTRRTETHANTRLSADPAEWTAGNVQKWVLWTEHLYKLPPMGEAFQELDGKDLCALTEADFRQVSLHAGDILYAHLDIWKSASRMQESSSPSDSWSDEADSHAPGQTTHLWQFLLELLLHPHSYGRCIRWLNKETGIFKIEDSAHVARLWGLRKNRPAMNYDKLSRSIRQYYKKGIIRKPVASQRLVYQFVNPVSLREEDLKSHS</sequence>
<dbReference type="GO" id="GO:0043565">
    <property type="term" value="F:sequence-specific DNA binding"/>
    <property type="evidence" value="ECO:0007669"/>
    <property type="project" value="InterPro"/>
</dbReference>
<dbReference type="SUPFAM" id="SSF47769">
    <property type="entry name" value="SAM/Pointed domain"/>
    <property type="match status" value="1"/>
</dbReference>
<dbReference type="Proteomes" id="UP000261540">
    <property type="component" value="Unplaced"/>
</dbReference>
<evidence type="ECO:0000259" key="6">
    <source>
        <dbReference type="PROSITE" id="PS50061"/>
    </source>
</evidence>
<dbReference type="SUPFAM" id="SSF46785">
    <property type="entry name" value="Winged helix' DNA-binding domain"/>
    <property type="match status" value="1"/>
</dbReference>
<dbReference type="FunFam" id="1.10.10.10:FF:000220">
    <property type="entry name" value="SAM pointed domain-containing Ets transcription factor"/>
    <property type="match status" value="1"/>
</dbReference>
<dbReference type="GO" id="GO:0000981">
    <property type="term" value="F:DNA-binding transcription factor activity, RNA polymerase II-specific"/>
    <property type="evidence" value="ECO:0007669"/>
    <property type="project" value="TreeGrafter"/>
</dbReference>
<dbReference type="Gene3D" id="1.10.150.50">
    <property type="entry name" value="Transcription Factor, Ets-1"/>
    <property type="match status" value="1"/>
</dbReference>
<dbReference type="GO" id="GO:0005634">
    <property type="term" value="C:nucleus"/>
    <property type="evidence" value="ECO:0007669"/>
    <property type="project" value="UniProtKB-SubCell"/>
</dbReference>
<evidence type="ECO:0000313" key="8">
    <source>
        <dbReference type="Ensembl" id="ENSPKIP00000017208.1"/>
    </source>
</evidence>
<dbReference type="SMART" id="SM00413">
    <property type="entry name" value="ETS"/>
    <property type="match status" value="1"/>
</dbReference>
<dbReference type="PANTHER" id="PTHR11849:SF182">
    <property type="entry name" value="SAM POINTED DOMAIN-CONTAINING ETS TRANSCRIPTION FACTOR"/>
    <property type="match status" value="1"/>
</dbReference>
<feature type="domain" description="ETS" evidence="6">
    <location>
        <begin position="108"/>
        <end position="191"/>
    </location>
</feature>
<dbReference type="PROSITE" id="PS00345">
    <property type="entry name" value="ETS_DOMAIN_1"/>
    <property type="match status" value="1"/>
</dbReference>
<evidence type="ECO:0000256" key="4">
    <source>
        <dbReference type="ARBA" id="ARBA00023242"/>
    </source>
</evidence>